<gene>
    <name evidence="1" type="ORF">S06H3_41727</name>
</gene>
<reference evidence="1" key="1">
    <citation type="journal article" date="2014" name="Front. Microbiol.">
        <title>High frequency of phylogenetically diverse reductive dehalogenase-homologous genes in deep subseafloor sedimentary metagenomes.</title>
        <authorList>
            <person name="Kawai M."/>
            <person name="Futagami T."/>
            <person name="Toyoda A."/>
            <person name="Takaki Y."/>
            <person name="Nishi S."/>
            <person name="Hori S."/>
            <person name="Arai W."/>
            <person name="Tsubouchi T."/>
            <person name="Morono Y."/>
            <person name="Uchiyama I."/>
            <person name="Ito T."/>
            <person name="Fujiyama A."/>
            <person name="Inagaki F."/>
            <person name="Takami H."/>
        </authorList>
    </citation>
    <scope>NUCLEOTIDE SEQUENCE</scope>
    <source>
        <strain evidence="1">Expedition CK06-06</strain>
    </source>
</reference>
<proteinExistence type="predicted"/>
<dbReference type="AlphaFoldDB" id="X1NRU1"/>
<comment type="caution">
    <text evidence="1">The sequence shown here is derived from an EMBL/GenBank/DDBJ whole genome shotgun (WGS) entry which is preliminary data.</text>
</comment>
<feature type="non-terminal residue" evidence="1">
    <location>
        <position position="1"/>
    </location>
</feature>
<evidence type="ECO:0008006" key="2">
    <source>
        <dbReference type="Google" id="ProtNLM"/>
    </source>
</evidence>
<organism evidence="1">
    <name type="scientific">marine sediment metagenome</name>
    <dbReference type="NCBI Taxonomy" id="412755"/>
    <lineage>
        <taxon>unclassified sequences</taxon>
        <taxon>metagenomes</taxon>
        <taxon>ecological metagenomes</taxon>
    </lineage>
</organism>
<dbReference type="EMBL" id="BARV01025748">
    <property type="protein sequence ID" value="GAI46323.1"/>
    <property type="molecule type" value="Genomic_DNA"/>
</dbReference>
<evidence type="ECO:0000313" key="1">
    <source>
        <dbReference type="EMBL" id="GAI46323.1"/>
    </source>
</evidence>
<accession>X1NRU1</accession>
<protein>
    <recommendedName>
        <fullName evidence="2">NAD(P)-binding domain-containing protein</fullName>
    </recommendedName>
</protein>
<sequence>DELEFALEGKGIWVYTDKGKIPIEFDPGKFRPAEVPILLSDTRKIQQLGFKVTHKLEDIIKDQLNFYLKPSERI</sequence>
<name>X1NRU1_9ZZZZ</name>
<dbReference type="InterPro" id="IPR036291">
    <property type="entry name" value="NAD(P)-bd_dom_sf"/>
</dbReference>
<dbReference type="SUPFAM" id="SSF51735">
    <property type="entry name" value="NAD(P)-binding Rossmann-fold domains"/>
    <property type="match status" value="1"/>
</dbReference>